<dbReference type="GO" id="GO:0006508">
    <property type="term" value="P:proteolysis"/>
    <property type="evidence" value="ECO:0007669"/>
    <property type="project" value="UniProtKB-KW"/>
</dbReference>
<dbReference type="PROSITE" id="PS00141">
    <property type="entry name" value="ASP_PROTEASE"/>
    <property type="match status" value="3"/>
</dbReference>
<dbReference type="Proteomes" id="UP000078561">
    <property type="component" value="Unassembled WGS sequence"/>
</dbReference>
<dbReference type="AlphaFoldDB" id="A0A163K9U3"/>
<evidence type="ECO:0000256" key="5">
    <source>
        <dbReference type="ARBA" id="ARBA00022729"/>
    </source>
</evidence>
<dbReference type="FunFam" id="2.40.70.10:FF:000115">
    <property type="entry name" value="Lysosomal aspartic protease"/>
    <property type="match status" value="2"/>
</dbReference>
<keyword evidence="9" id="KW-1015">Disulfide bond</keyword>
<feature type="signal peptide" evidence="11">
    <location>
        <begin position="1"/>
        <end position="19"/>
    </location>
</feature>
<proteinExistence type="inferred from homology"/>
<feature type="active site" evidence="8">
    <location>
        <position position="508"/>
    </location>
</feature>
<dbReference type="InterPro" id="IPR001461">
    <property type="entry name" value="Aspartic_peptidase_A1"/>
</dbReference>
<dbReference type="PROSITE" id="PS51767">
    <property type="entry name" value="PEPTIDASE_A1"/>
    <property type="match status" value="2"/>
</dbReference>
<dbReference type="InterPro" id="IPR033121">
    <property type="entry name" value="PEPTIDASE_A1"/>
</dbReference>
<evidence type="ECO:0000256" key="9">
    <source>
        <dbReference type="PIRSR" id="PIRSR601461-2"/>
    </source>
</evidence>
<evidence type="ECO:0000256" key="10">
    <source>
        <dbReference type="RuleBase" id="RU000454"/>
    </source>
</evidence>
<dbReference type="GO" id="GO:0004190">
    <property type="term" value="F:aspartic-type endopeptidase activity"/>
    <property type="evidence" value="ECO:0007669"/>
    <property type="project" value="UniProtKB-KW"/>
</dbReference>
<comment type="similarity">
    <text evidence="2 10">Belongs to the peptidase A1 family.</text>
</comment>
<feature type="domain" description="Peptidase A1" evidence="12">
    <location>
        <begin position="490"/>
        <end position="805"/>
    </location>
</feature>
<dbReference type="InterPro" id="IPR001969">
    <property type="entry name" value="Aspartic_peptidase_AS"/>
</dbReference>
<evidence type="ECO:0000256" key="4">
    <source>
        <dbReference type="ARBA" id="ARBA00022670"/>
    </source>
</evidence>
<keyword evidence="14" id="KW-1185">Reference proteome</keyword>
<evidence type="ECO:0000256" key="1">
    <source>
        <dbReference type="ARBA" id="ARBA00001130"/>
    </source>
</evidence>
<evidence type="ECO:0000256" key="3">
    <source>
        <dbReference type="ARBA" id="ARBA00013205"/>
    </source>
</evidence>
<dbReference type="CDD" id="cd05471">
    <property type="entry name" value="pepsin_like"/>
    <property type="match status" value="1"/>
</dbReference>
<dbReference type="STRING" id="4829.A0A163K9U3"/>
<dbReference type="PANTHER" id="PTHR47966:SF51">
    <property type="entry name" value="BETA-SITE APP-CLEAVING ENZYME, ISOFORM A-RELATED"/>
    <property type="match status" value="1"/>
</dbReference>
<gene>
    <name evidence="13" type="primary">ABSGL_11388.1 scaffold 12295</name>
</gene>
<evidence type="ECO:0000313" key="13">
    <source>
        <dbReference type="EMBL" id="SAM05513.1"/>
    </source>
</evidence>
<evidence type="ECO:0000256" key="7">
    <source>
        <dbReference type="ARBA" id="ARBA00022801"/>
    </source>
</evidence>
<dbReference type="EC" id="3.4.23.21" evidence="3"/>
<dbReference type="SUPFAM" id="SSF50630">
    <property type="entry name" value="Acid proteases"/>
    <property type="match status" value="2"/>
</dbReference>
<keyword evidence="7 10" id="KW-0378">Hydrolase</keyword>
<keyword evidence="6 10" id="KW-0064">Aspartyl protease</keyword>
<evidence type="ECO:0000256" key="8">
    <source>
        <dbReference type="PIRSR" id="PIRSR601461-1"/>
    </source>
</evidence>
<reference evidence="13" key="1">
    <citation type="submission" date="2016-04" db="EMBL/GenBank/DDBJ databases">
        <authorList>
            <person name="Evans L.H."/>
            <person name="Alamgir A."/>
            <person name="Owens N."/>
            <person name="Weber N.D."/>
            <person name="Virtaneva K."/>
            <person name="Barbian K."/>
            <person name="Babar A."/>
            <person name="Rosenke K."/>
        </authorList>
    </citation>
    <scope>NUCLEOTIDE SEQUENCE [LARGE SCALE GENOMIC DNA]</scope>
    <source>
        <strain evidence="13">CBS 101.48</strain>
    </source>
</reference>
<organism evidence="13">
    <name type="scientific">Absidia glauca</name>
    <name type="common">Pin mould</name>
    <dbReference type="NCBI Taxonomy" id="4829"/>
    <lineage>
        <taxon>Eukaryota</taxon>
        <taxon>Fungi</taxon>
        <taxon>Fungi incertae sedis</taxon>
        <taxon>Mucoromycota</taxon>
        <taxon>Mucoromycotina</taxon>
        <taxon>Mucoromycetes</taxon>
        <taxon>Mucorales</taxon>
        <taxon>Cunninghamellaceae</taxon>
        <taxon>Absidia</taxon>
    </lineage>
</organism>
<dbReference type="InterPro" id="IPR021109">
    <property type="entry name" value="Peptidase_aspartic_dom_sf"/>
</dbReference>
<comment type="catalytic activity">
    <reaction evidence="1">
        <text>Hydrolysis of proteins with broad specificity similar to that of pepsin A, preferring hydrophobic residues at P1 and P1'. Clots milk and activates trypsinogen. Does not cleave 4-Gln-|-His-5, but does cleave 10-His-|-Leu-11 and 12-Val-|-Glu-13 in B chain of insulin.</text>
        <dbReference type="EC" id="3.4.23.21"/>
    </reaction>
</comment>
<dbReference type="Gene3D" id="2.40.70.10">
    <property type="entry name" value="Acid Proteases"/>
    <property type="match status" value="4"/>
</dbReference>
<dbReference type="PANTHER" id="PTHR47966">
    <property type="entry name" value="BETA-SITE APP-CLEAVING ENZYME, ISOFORM A-RELATED"/>
    <property type="match status" value="1"/>
</dbReference>
<feature type="domain" description="Peptidase A1" evidence="12">
    <location>
        <begin position="81"/>
        <end position="391"/>
    </location>
</feature>
<sequence>MHVLSFVLILSNVVLWVHALVVPNKNRSFKMPLTRRNVKPKRAMGNTASLGARVVDLESIYTDVEGPFSDFPLSLSSSSQYVGVIGVGTPPMSFEMILDTGSADIWFPSVPCQSCGNHSLFQPQNSTTFSVVNETWSLQYMDGSYVQGVVGKDVIHVGDLAHKDQIIGLATQESHSFAANPNMDGVFGLSFPTVSFTHQKTSVVMDMYNAGEIDEPVVGMYLGRTRDGGLGEAVFGGVNPDNYAGNLTYLQVTRQKYWQVDFGGIEIDGTHYASPYTTQVMIDTGTTLAVIPSSLAQAIHQAIPGGKYVDSVGWFFPCDTNATVTVNFKLGGYDFPIRARELLRDRWLPQDPAFCITGLGEDDSGLAIMGETFLRNFYSSYNFKDAVVGLAPKASIAETFEIFRIARDEKGSLAVIASTLVYVSTAPIHADAPTPGRSFTMELQQKTGKVLNTPARVNHVLSKYGLLDESSRLDAAAVVDLQSVFIDVEYIGSIGIGTPPQYFNMNLDTGSADIWVPTEPCPSCGDRKLFQPNESSTFVPIDQSWSLRYGDGSQVYGKTAKDTVSVGNATQPDQVIGLAYYESRDFVSDKYMDGIFGLAFPSLSYTGQTTTIVESLYEAGEIDEPVVGIYLGRVRDAGGKGEATFGGVNPDHFTGELTYIPVTQKKYWQVDFGGIEIDGRWIQTVESGTQAIIDTGTTLTVLPPALSRAFHDAIPGAQYSNRYGWRVPCDAGKNNNATVTFKLGGKDFPVPIADMIRERSSPDDPSLCFSGVAETYSDLVIMGDTFLRNYYSVYDYRGNAQIGLAPSKA</sequence>
<dbReference type="InParanoid" id="A0A163K9U3"/>
<protein>
    <recommendedName>
        <fullName evidence="3">rhizopuspepsin</fullName>
        <ecNumber evidence="3">3.4.23.21</ecNumber>
    </recommendedName>
</protein>
<name>A0A163K9U3_ABSGL</name>
<keyword evidence="5 11" id="KW-0732">Signal</keyword>
<evidence type="ECO:0000256" key="6">
    <source>
        <dbReference type="ARBA" id="ARBA00022750"/>
    </source>
</evidence>
<evidence type="ECO:0000259" key="12">
    <source>
        <dbReference type="PROSITE" id="PS51767"/>
    </source>
</evidence>
<accession>A0A163K9U3</accession>
<dbReference type="OMA" id="STACTTH"/>
<feature type="chain" id="PRO_5007843591" description="rhizopuspepsin" evidence="11">
    <location>
        <begin position="20"/>
        <end position="809"/>
    </location>
</feature>
<evidence type="ECO:0000313" key="14">
    <source>
        <dbReference type="Proteomes" id="UP000078561"/>
    </source>
</evidence>
<dbReference type="EMBL" id="LT554468">
    <property type="protein sequence ID" value="SAM05513.1"/>
    <property type="molecule type" value="Genomic_DNA"/>
</dbReference>
<feature type="disulfide bond" evidence="9">
    <location>
        <begin position="729"/>
        <end position="768"/>
    </location>
</feature>
<feature type="active site" evidence="8">
    <location>
        <position position="694"/>
    </location>
</feature>
<dbReference type="InterPro" id="IPR034164">
    <property type="entry name" value="Pepsin-like_dom"/>
</dbReference>
<dbReference type="OrthoDB" id="15189at2759"/>
<dbReference type="Pfam" id="PF00026">
    <property type="entry name" value="Asp"/>
    <property type="match status" value="2"/>
</dbReference>
<dbReference type="PRINTS" id="PR00792">
    <property type="entry name" value="PEPSIN"/>
</dbReference>
<evidence type="ECO:0000256" key="2">
    <source>
        <dbReference type="ARBA" id="ARBA00007447"/>
    </source>
</evidence>
<evidence type="ECO:0000256" key="11">
    <source>
        <dbReference type="SAM" id="SignalP"/>
    </source>
</evidence>
<keyword evidence="4 10" id="KW-0645">Protease</keyword>